<dbReference type="GO" id="GO:0033013">
    <property type="term" value="P:tetrapyrrole metabolic process"/>
    <property type="evidence" value="ECO:0007669"/>
    <property type="project" value="UniProtKB-ARBA"/>
</dbReference>
<evidence type="ECO:0000313" key="7">
    <source>
        <dbReference type="EMBL" id="CUI16892.1"/>
    </source>
</evidence>
<dbReference type="Proteomes" id="UP000069902">
    <property type="component" value="Chromosome cPNK"/>
</dbReference>
<keyword evidence="3 6" id="KW-0812">Transmembrane</keyword>
<name>A0A0U5CQ12_9BACT</name>
<feature type="transmembrane region" description="Helical" evidence="6">
    <location>
        <begin position="106"/>
        <end position="124"/>
    </location>
</feature>
<dbReference type="PIRSF" id="PIRSF005859">
    <property type="entry name" value="PBR"/>
    <property type="match status" value="1"/>
</dbReference>
<evidence type="ECO:0000256" key="1">
    <source>
        <dbReference type="ARBA" id="ARBA00004141"/>
    </source>
</evidence>
<dbReference type="AlphaFoldDB" id="A0A0U5CQ12"/>
<feature type="transmembrane region" description="Helical" evidence="6">
    <location>
        <begin position="7"/>
        <end position="29"/>
    </location>
</feature>
<dbReference type="PATRIC" id="fig|389348.3.peg.1425"/>
<dbReference type="KEGG" id="pnl:PNK_1275"/>
<dbReference type="RefSeq" id="WP_059061030.1">
    <property type="nucleotide sequence ID" value="NZ_LN879502.1"/>
</dbReference>
<keyword evidence="8" id="KW-1185">Reference proteome</keyword>
<feature type="transmembrane region" description="Helical" evidence="6">
    <location>
        <begin position="136"/>
        <end position="157"/>
    </location>
</feature>
<dbReference type="InParanoid" id="A0A0U5CQ12"/>
<evidence type="ECO:0000256" key="2">
    <source>
        <dbReference type="ARBA" id="ARBA00007524"/>
    </source>
</evidence>
<feature type="transmembrane region" description="Helical" evidence="6">
    <location>
        <begin position="82"/>
        <end position="100"/>
    </location>
</feature>
<protein>
    <submittedName>
        <fullName evidence="7">Hypothetical membrane protein</fullName>
    </submittedName>
</protein>
<keyword evidence="4 6" id="KW-1133">Transmembrane helix</keyword>
<dbReference type="Gene3D" id="1.20.1260.100">
    <property type="entry name" value="TspO/MBR protein"/>
    <property type="match status" value="1"/>
</dbReference>
<dbReference type="GO" id="GO:0016020">
    <property type="term" value="C:membrane"/>
    <property type="evidence" value="ECO:0007669"/>
    <property type="project" value="UniProtKB-SubCell"/>
</dbReference>
<reference evidence="8" key="1">
    <citation type="submission" date="2015-09" db="EMBL/GenBank/DDBJ databases">
        <authorList>
            <person name="Bertelli C."/>
        </authorList>
    </citation>
    <scope>NUCLEOTIDE SEQUENCE [LARGE SCALE GENOMIC DNA]</scope>
    <source>
        <strain evidence="8">KNic</strain>
    </source>
</reference>
<dbReference type="Pfam" id="PF03073">
    <property type="entry name" value="TspO_MBR"/>
    <property type="match status" value="1"/>
</dbReference>
<comment type="similarity">
    <text evidence="2">Belongs to the TspO/BZRP family.</text>
</comment>
<dbReference type="InterPro" id="IPR004307">
    <property type="entry name" value="TspO_MBR"/>
</dbReference>
<evidence type="ECO:0000256" key="6">
    <source>
        <dbReference type="SAM" id="Phobius"/>
    </source>
</evidence>
<gene>
    <name evidence="7" type="ORF">PNK_1275</name>
</gene>
<evidence type="ECO:0000256" key="3">
    <source>
        <dbReference type="ARBA" id="ARBA00022692"/>
    </source>
</evidence>
<proteinExistence type="inferred from homology"/>
<comment type="subcellular location">
    <subcellularLocation>
        <location evidence="1">Membrane</location>
        <topology evidence="1">Multi-pass membrane protein</topology>
    </subcellularLocation>
</comment>
<evidence type="ECO:0000313" key="8">
    <source>
        <dbReference type="Proteomes" id="UP000069902"/>
    </source>
</evidence>
<sequence>MKQKQFWISFVVFIFLCLTVQIVGGFWTKETVSTWYPKLAKPSWTPPDWIFGPVWSALYIMIAVSGWLIYRAEYSYKRTIALMFYGSQLAMNFIWSFLFFSLRSPFLGLIDILLLCLLISLTIFKAWPVRPLASLLLIPYLIWVIYATSLNAGIWLLNDTSRVGLVGS</sequence>
<evidence type="ECO:0000256" key="5">
    <source>
        <dbReference type="ARBA" id="ARBA00023136"/>
    </source>
</evidence>
<feature type="transmembrane region" description="Helical" evidence="6">
    <location>
        <begin position="49"/>
        <end position="70"/>
    </location>
</feature>
<dbReference type="STRING" id="389348.PNK_1275"/>
<evidence type="ECO:0000256" key="4">
    <source>
        <dbReference type="ARBA" id="ARBA00022989"/>
    </source>
</evidence>
<dbReference type="PANTHER" id="PTHR10057:SF0">
    <property type="entry name" value="TRANSLOCATOR PROTEIN"/>
    <property type="match status" value="1"/>
</dbReference>
<dbReference type="EMBL" id="LN879502">
    <property type="protein sequence ID" value="CUI16892.1"/>
    <property type="molecule type" value="Genomic_DNA"/>
</dbReference>
<dbReference type="CDD" id="cd15904">
    <property type="entry name" value="TSPO_MBR"/>
    <property type="match status" value="1"/>
</dbReference>
<organism evidence="7 8">
    <name type="scientific">Candidatus Protochlamydia naegleriophila</name>
    <dbReference type="NCBI Taxonomy" id="389348"/>
    <lineage>
        <taxon>Bacteria</taxon>
        <taxon>Pseudomonadati</taxon>
        <taxon>Chlamydiota</taxon>
        <taxon>Chlamydiia</taxon>
        <taxon>Parachlamydiales</taxon>
        <taxon>Parachlamydiaceae</taxon>
        <taxon>Candidatus Protochlamydia</taxon>
    </lineage>
</organism>
<dbReference type="PANTHER" id="PTHR10057">
    <property type="entry name" value="PERIPHERAL-TYPE BENZODIAZEPINE RECEPTOR"/>
    <property type="match status" value="1"/>
</dbReference>
<dbReference type="InterPro" id="IPR038330">
    <property type="entry name" value="TspO/MBR-related_sf"/>
</dbReference>
<keyword evidence="5 6" id="KW-0472">Membrane</keyword>
<dbReference type="FunFam" id="1.20.1260.100:FF:000001">
    <property type="entry name" value="translocator protein 2"/>
    <property type="match status" value="1"/>
</dbReference>
<accession>A0A0U5CQ12</accession>